<dbReference type="AlphaFoldDB" id="A0A7H0LJV4"/>
<dbReference type="GO" id="GO:0008483">
    <property type="term" value="F:transaminase activity"/>
    <property type="evidence" value="ECO:0007669"/>
    <property type="project" value="UniProtKB-KW"/>
</dbReference>
<keyword evidence="3" id="KW-0805">Transcription regulation</keyword>
<dbReference type="InterPro" id="IPR000524">
    <property type="entry name" value="Tscrpt_reg_HTH_GntR"/>
</dbReference>
<dbReference type="Gene3D" id="1.10.10.10">
    <property type="entry name" value="Winged helix-like DNA-binding domain superfamily/Winged helix DNA-binding domain"/>
    <property type="match status" value="1"/>
</dbReference>
<keyword evidence="7" id="KW-0032">Aminotransferase</keyword>
<dbReference type="InterPro" id="IPR036388">
    <property type="entry name" value="WH-like_DNA-bd_sf"/>
</dbReference>
<evidence type="ECO:0000256" key="1">
    <source>
        <dbReference type="ARBA" id="ARBA00005384"/>
    </source>
</evidence>
<dbReference type="CDD" id="cd07377">
    <property type="entry name" value="WHTH_GntR"/>
    <property type="match status" value="1"/>
</dbReference>
<dbReference type="SUPFAM" id="SSF53383">
    <property type="entry name" value="PLP-dependent transferases"/>
    <property type="match status" value="1"/>
</dbReference>
<keyword evidence="2" id="KW-0663">Pyridoxal phosphate</keyword>
<dbReference type="InterPro" id="IPR004839">
    <property type="entry name" value="Aminotransferase_I/II_large"/>
</dbReference>
<keyword evidence="7" id="KW-0808">Transferase</keyword>
<dbReference type="PROSITE" id="PS50949">
    <property type="entry name" value="HTH_GNTR"/>
    <property type="match status" value="1"/>
</dbReference>
<evidence type="ECO:0000259" key="6">
    <source>
        <dbReference type="PROSITE" id="PS50949"/>
    </source>
</evidence>
<dbReference type="RefSeq" id="WP_187762265.1">
    <property type="nucleotide sequence ID" value="NZ_CP061038.1"/>
</dbReference>
<sequence>MALTARAFGTVKSGRLGVAIFEVELDMGTADTPHRSRHLQEQLKAAILDGRLKPGSQLPSSRKSAALFGMARTTIVSIYDQLLGEGYLTARHGSGTYVADRLPAAHAARSPDAEADHRLNPFWFRPDVTSAFGFFDDGTVQAADVAHYPERFDFRPGLVDLEHFPFAIWRRVSAQKVRAFERAPFNYGHPQGDPDLRSAVSMHLSVMRAIACHADDLVVTSGTQQAFDLLARILVDPGRTVVAVEDPGYTPTRIPFAAAGARLCPIAVDGDGMMVESLPADVDIICVSPSHQFPLGSTLSKERRAALIRFARARGAIIIEDDYDGEFRAKGGPIQALKTADEDDVVFYVGTFSKSTLPNIRLGFILPPSWAKSVLVTAKICIDGPCSLPAQAAMTGFIAGGHLTRHISRMRRVYGDRRQLLLDLLREDFAGWLEPIESSYGQHVTAMSNGAIDVDAVAATLLRRNVQIRSLKRYYLGPAGKAGLVFGLGSMDDATIRRAMALVQRTMREVADQ</sequence>
<evidence type="ECO:0000256" key="5">
    <source>
        <dbReference type="ARBA" id="ARBA00023163"/>
    </source>
</evidence>
<dbReference type="SUPFAM" id="SSF46785">
    <property type="entry name" value="Winged helix' DNA-binding domain"/>
    <property type="match status" value="1"/>
</dbReference>
<dbReference type="EMBL" id="CP061038">
    <property type="protein sequence ID" value="QNQ09957.1"/>
    <property type="molecule type" value="Genomic_DNA"/>
</dbReference>
<evidence type="ECO:0000256" key="3">
    <source>
        <dbReference type="ARBA" id="ARBA00023015"/>
    </source>
</evidence>
<dbReference type="InterPro" id="IPR036390">
    <property type="entry name" value="WH_DNA-bd_sf"/>
</dbReference>
<accession>A0A7H0LJV4</accession>
<dbReference type="Pfam" id="PF00155">
    <property type="entry name" value="Aminotran_1_2"/>
    <property type="match status" value="1"/>
</dbReference>
<evidence type="ECO:0000256" key="4">
    <source>
        <dbReference type="ARBA" id="ARBA00023125"/>
    </source>
</evidence>
<evidence type="ECO:0000313" key="8">
    <source>
        <dbReference type="Proteomes" id="UP000516148"/>
    </source>
</evidence>
<feature type="domain" description="HTH gntR-type" evidence="6">
    <location>
        <begin position="33"/>
        <end position="101"/>
    </location>
</feature>
<keyword evidence="5" id="KW-0804">Transcription</keyword>
<dbReference type="GO" id="GO:0030170">
    <property type="term" value="F:pyridoxal phosphate binding"/>
    <property type="evidence" value="ECO:0007669"/>
    <property type="project" value="InterPro"/>
</dbReference>
<dbReference type="PANTHER" id="PTHR46577">
    <property type="entry name" value="HTH-TYPE TRANSCRIPTIONAL REGULATORY PROTEIN GABR"/>
    <property type="match status" value="1"/>
</dbReference>
<name>A0A7H0LJV4_9SPHN</name>
<keyword evidence="4" id="KW-0238">DNA-binding</keyword>
<dbReference type="CDD" id="cd00609">
    <property type="entry name" value="AAT_like"/>
    <property type="match status" value="1"/>
</dbReference>
<dbReference type="PANTHER" id="PTHR46577:SF1">
    <property type="entry name" value="HTH-TYPE TRANSCRIPTIONAL REGULATORY PROTEIN GABR"/>
    <property type="match status" value="1"/>
</dbReference>
<dbReference type="Gene3D" id="3.40.640.10">
    <property type="entry name" value="Type I PLP-dependent aspartate aminotransferase-like (Major domain)"/>
    <property type="match status" value="1"/>
</dbReference>
<dbReference type="Pfam" id="PF00392">
    <property type="entry name" value="GntR"/>
    <property type="match status" value="1"/>
</dbReference>
<dbReference type="GO" id="GO:0003677">
    <property type="term" value="F:DNA binding"/>
    <property type="evidence" value="ECO:0007669"/>
    <property type="project" value="UniProtKB-KW"/>
</dbReference>
<dbReference type="Proteomes" id="UP000516148">
    <property type="component" value="Chromosome"/>
</dbReference>
<gene>
    <name evidence="7" type="ORF">H3Z74_01490</name>
</gene>
<dbReference type="InterPro" id="IPR015424">
    <property type="entry name" value="PyrdxlP-dep_Trfase"/>
</dbReference>
<reference evidence="7 8" key="1">
    <citation type="submission" date="2020-09" db="EMBL/GenBank/DDBJ databases">
        <title>Sphingomonas sp., a new species isolated from pork steak.</title>
        <authorList>
            <person name="Heidler von Heilborn D."/>
        </authorList>
    </citation>
    <scope>NUCLEOTIDE SEQUENCE [LARGE SCALE GENOMIC DNA]</scope>
    <source>
        <strain evidence="8">S8-3T</strain>
    </source>
</reference>
<dbReference type="GO" id="GO:0003700">
    <property type="term" value="F:DNA-binding transcription factor activity"/>
    <property type="evidence" value="ECO:0007669"/>
    <property type="project" value="InterPro"/>
</dbReference>
<keyword evidence="8" id="KW-1185">Reference proteome</keyword>
<dbReference type="KEGG" id="spap:H3Z74_01490"/>
<organism evidence="7 8">
    <name type="scientific">Sphingomonas alpina</name>
    <dbReference type="NCBI Taxonomy" id="653931"/>
    <lineage>
        <taxon>Bacteria</taxon>
        <taxon>Pseudomonadati</taxon>
        <taxon>Pseudomonadota</taxon>
        <taxon>Alphaproteobacteria</taxon>
        <taxon>Sphingomonadales</taxon>
        <taxon>Sphingomonadaceae</taxon>
        <taxon>Sphingomonas</taxon>
    </lineage>
</organism>
<evidence type="ECO:0000256" key="2">
    <source>
        <dbReference type="ARBA" id="ARBA00022898"/>
    </source>
</evidence>
<evidence type="ECO:0000313" key="7">
    <source>
        <dbReference type="EMBL" id="QNQ09957.1"/>
    </source>
</evidence>
<dbReference type="SMART" id="SM00345">
    <property type="entry name" value="HTH_GNTR"/>
    <property type="match status" value="1"/>
</dbReference>
<protein>
    <submittedName>
        <fullName evidence="7">PLP-dependent aminotransferase family protein</fullName>
    </submittedName>
</protein>
<dbReference type="InterPro" id="IPR051446">
    <property type="entry name" value="HTH_trans_reg/aminotransferase"/>
</dbReference>
<dbReference type="InterPro" id="IPR015421">
    <property type="entry name" value="PyrdxlP-dep_Trfase_major"/>
</dbReference>
<proteinExistence type="inferred from homology"/>
<comment type="similarity">
    <text evidence="1">In the C-terminal section; belongs to the class-I pyridoxal-phosphate-dependent aminotransferase family.</text>
</comment>